<dbReference type="EMBL" id="JMCC02000195">
    <property type="protein sequence ID" value="KIG11703.1"/>
    <property type="molecule type" value="Genomic_DNA"/>
</dbReference>
<evidence type="ECO:0000256" key="2">
    <source>
        <dbReference type="ARBA" id="ARBA00022553"/>
    </source>
</evidence>
<keyword evidence="2" id="KW-0597">Phosphoprotein</keyword>
<dbReference type="Pfam" id="PF13193">
    <property type="entry name" value="AMP-binding_C"/>
    <property type="match status" value="1"/>
</dbReference>
<evidence type="ECO:0000313" key="6">
    <source>
        <dbReference type="Proteomes" id="UP000031599"/>
    </source>
</evidence>
<dbReference type="Pfam" id="PF00550">
    <property type="entry name" value="PP-binding"/>
    <property type="match status" value="1"/>
</dbReference>
<dbReference type="InterPro" id="IPR009081">
    <property type="entry name" value="PP-bd_ACP"/>
</dbReference>
<dbReference type="SUPFAM" id="SSF56801">
    <property type="entry name" value="Acetyl-CoA synthetase-like"/>
    <property type="match status" value="1"/>
</dbReference>
<dbReference type="GO" id="GO:0005737">
    <property type="term" value="C:cytoplasm"/>
    <property type="evidence" value="ECO:0007669"/>
    <property type="project" value="TreeGrafter"/>
</dbReference>
<evidence type="ECO:0000259" key="4">
    <source>
        <dbReference type="PROSITE" id="PS50075"/>
    </source>
</evidence>
<dbReference type="SUPFAM" id="SSF47336">
    <property type="entry name" value="ACP-like"/>
    <property type="match status" value="1"/>
</dbReference>
<organism evidence="5 6">
    <name type="scientific">Enhygromyxa salina</name>
    <dbReference type="NCBI Taxonomy" id="215803"/>
    <lineage>
        <taxon>Bacteria</taxon>
        <taxon>Pseudomonadati</taxon>
        <taxon>Myxococcota</taxon>
        <taxon>Polyangia</taxon>
        <taxon>Nannocystales</taxon>
        <taxon>Nannocystaceae</taxon>
        <taxon>Enhygromyxa</taxon>
    </lineage>
</organism>
<feature type="domain" description="Carrier" evidence="4">
    <location>
        <begin position="213"/>
        <end position="288"/>
    </location>
</feature>
<reference evidence="5 6" key="1">
    <citation type="submission" date="2014-12" db="EMBL/GenBank/DDBJ databases">
        <title>Genome assembly of Enhygromyxa salina DSM 15201.</title>
        <authorList>
            <person name="Sharma G."/>
            <person name="Subramanian S."/>
        </authorList>
    </citation>
    <scope>NUCLEOTIDE SEQUENCE [LARGE SCALE GENOMIC DNA]</scope>
    <source>
        <strain evidence="5 6">DSM 15201</strain>
    </source>
</reference>
<dbReference type="PANTHER" id="PTHR45527">
    <property type="entry name" value="NONRIBOSOMAL PEPTIDE SYNTHETASE"/>
    <property type="match status" value="1"/>
</dbReference>
<gene>
    <name evidence="5" type="ORF">DB30_02621</name>
</gene>
<feature type="compositionally biased region" description="Basic residues" evidence="3">
    <location>
        <begin position="306"/>
        <end position="317"/>
    </location>
</feature>
<dbReference type="InterPro" id="IPR045851">
    <property type="entry name" value="AMP-bd_C_sf"/>
</dbReference>
<name>A0A0C1ZLS2_9BACT</name>
<comment type="caution">
    <text evidence="5">The sequence shown here is derived from an EMBL/GenBank/DDBJ whole genome shotgun (WGS) entry which is preliminary data.</text>
</comment>
<dbReference type="SMART" id="SM00823">
    <property type="entry name" value="PKS_PP"/>
    <property type="match status" value="1"/>
</dbReference>
<dbReference type="InterPro" id="IPR020806">
    <property type="entry name" value="PKS_PP-bd"/>
</dbReference>
<evidence type="ECO:0000256" key="1">
    <source>
        <dbReference type="ARBA" id="ARBA00022450"/>
    </source>
</evidence>
<sequence length="317" mass="34391">MYGPTETTIWSLVDRVRAGEPVTIGRPIGNTRCHVLDERRESVPPGVPGELYLSGDGLARGYLGREELSAARFVVLADGDRAYRTGDLVRALPDGRLEYLERIDGQIKLNGYRIELGEIETALRRSAGVAEAVAVLREDQPGERRLVAYVVPAAASAPLEPAALRAGLGASLPDYMVPAAIVTLHTLPLTLNGKIDREALPAPVLRRARSGEVLRGETEEQIAGVWSEVLGLDWVEPNDNFFDLGGDSLKLTAVTARLAEQLGRPVSRLSMFAHPTVRAMARHLVGEAPAAGRPRRTRDLGALAQRRGRSRRIPRGA</sequence>
<dbReference type="InterPro" id="IPR036736">
    <property type="entry name" value="ACP-like_sf"/>
</dbReference>
<dbReference type="InterPro" id="IPR042099">
    <property type="entry name" value="ANL_N_sf"/>
</dbReference>
<keyword evidence="1" id="KW-0596">Phosphopantetheine</keyword>
<dbReference type="InterPro" id="IPR025110">
    <property type="entry name" value="AMP-bd_C"/>
</dbReference>
<accession>A0A0C1ZLS2</accession>
<evidence type="ECO:0000256" key="3">
    <source>
        <dbReference type="SAM" id="MobiDB-lite"/>
    </source>
</evidence>
<proteinExistence type="predicted"/>
<evidence type="ECO:0000313" key="5">
    <source>
        <dbReference type="EMBL" id="KIG11703.1"/>
    </source>
</evidence>
<dbReference type="Gene3D" id="3.30.300.30">
    <property type="match status" value="1"/>
</dbReference>
<dbReference type="Pfam" id="PF00501">
    <property type="entry name" value="AMP-binding"/>
    <property type="match status" value="1"/>
</dbReference>
<dbReference type="InterPro" id="IPR000873">
    <property type="entry name" value="AMP-dep_synth/lig_dom"/>
</dbReference>
<dbReference type="Proteomes" id="UP000031599">
    <property type="component" value="Unassembled WGS sequence"/>
</dbReference>
<dbReference type="Gene3D" id="3.40.50.12780">
    <property type="entry name" value="N-terminal domain of ligase-like"/>
    <property type="match status" value="1"/>
</dbReference>
<dbReference type="PANTHER" id="PTHR45527:SF1">
    <property type="entry name" value="FATTY ACID SYNTHASE"/>
    <property type="match status" value="1"/>
</dbReference>
<dbReference type="PROSITE" id="PS00012">
    <property type="entry name" value="PHOSPHOPANTETHEINE"/>
    <property type="match status" value="1"/>
</dbReference>
<dbReference type="AlphaFoldDB" id="A0A0C1ZLS2"/>
<dbReference type="PROSITE" id="PS50075">
    <property type="entry name" value="CARRIER"/>
    <property type="match status" value="1"/>
</dbReference>
<dbReference type="FunFam" id="3.30.300.30:FF:000010">
    <property type="entry name" value="Enterobactin synthetase component F"/>
    <property type="match status" value="1"/>
</dbReference>
<dbReference type="Gene3D" id="1.10.1200.10">
    <property type="entry name" value="ACP-like"/>
    <property type="match status" value="1"/>
</dbReference>
<dbReference type="GO" id="GO:0031177">
    <property type="term" value="F:phosphopantetheine binding"/>
    <property type="evidence" value="ECO:0007669"/>
    <property type="project" value="InterPro"/>
</dbReference>
<dbReference type="GO" id="GO:0044550">
    <property type="term" value="P:secondary metabolite biosynthetic process"/>
    <property type="evidence" value="ECO:0007669"/>
    <property type="project" value="TreeGrafter"/>
</dbReference>
<dbReference type="GO" id="GO:0043041">
    <property type="term" value="P:amino acid activation for nonribosomal peptide biosynthetic process"/>
    <property type="evidence" value="ECO:0007669"/>
    <property type="project" value="TreeGrafter"/>
</dbReference>
<feature type="region of interest" description="Disordered" evidence="3">
    <location>
        <begin position="289"/>
        <end position="317"/>
    </location>
</feature>
<protein>
    <submittedName>
        <fullName evidence="5">Siderophore biosynthesis non-ribosomal peptide synthetase</fullName>
    </submittedName>
</protein>
<dbReference type="InterPro" id="IPR006162">
    <property type="entry name" value="Ppantetheine_attach_site"/>
</dbReference>